<accession>A0A401GEK2</accession>
<protein>
    <submittedName>
        <fullName evidence="1">Uncharacterized protein</fullName>
    </submittedName>
</protein>
<dbReference type="RefSeq" id="XP_027611525.1">
    <property type="nucleotide sequence ID" value="XM_027755724.1"/>
</dbReference>
<sequence>MPRPPEYIRMLKIGFDALSSHGDEQEGDHSHMVRIICNPYVQVGGEHVAAPIGMHPSVIEVMPPSNYGLFLQEYRRTFSHPVFPCRTAPWYDDNRGLPHLKMSNPVEVDQRELVRIYPAVRLPIIFTAPVGHAKPSAISISCGGVACMEQHQPFVPFDDIIPLPPRYYPMKRVVQSGIDPDTEGWRLEGLVGLWLGMHGQQGTECLFVSWHTDEEELRAWKITGDINVPRGVCSWILRTHVGVTSRHPALLETWNRLNLSVARVYVGTGIISERGFAKPTSVDLIIGVTGADEIKIWWDQVNDIRTYIRYVGRDL</sequence>
<dbReference type="Pfam" id="PF12014">
    <property type="entry name" value="Cyclin_D1_bind"/>
    <property type="match status" value="1"/>
</dbReference>
<gene>
    <name evidence="1" type="ORF">SCP_0303270</name>
</gene>
<dbReference type="InParanoid" id="A0A401GEK2"/>
<organism evidence="1 2">
    <name type="scientific">Sparassis crispa</name>
    <dbReference type="NCBI Taxonomy" id="139825"/>
    <lineage>
        <taxon>Eukaryota</taxon>
        <taxon>Fungi</taxon>
        <taxon>Dikarya</taxon>
        <taxon>Basidiomycota</taxon>
        <taxon>Agaricomycotina</taxon>
        <taxon>Agaricomycetes</taxon>
        <taxon>Polyporales</taxon>
        <taxon>Sparassidaceae</taxon>
        <taxon>Sparassis</taxon>
    </lineage>
</organism>
<dbReference type="GeneID" id="38777529"/>
<evidence type="ECO:0000313" key="2">
    <source>
        <dbReference type="Proteomes" id="UP000287166"/>
    </source>
</evidence>
<dbReference type="Proteomes" id="UP000287166">
    <property type="component" value="Unassembled WGS sequence"/>
</dbReference>
<comment type="caution">
    <text evidence="1">The sequence shown here is derived from an EMBL/GenBank/DDBJ whole genome shotgun (WGS) entry which is preliminary data.</text>
</comment>
<dbReference type="STRING" id="139825.A0A401GEK2"/>
<dbReference type="AlphaFoldDB" id="A0A401GEK2"/>
<dbReference type="EMBL" id="BFAD01000003">
    <property type="protein sequence ID" value="GBE80612.1"/>
    <property type="molecule type" value="Genomic_DNA"/>
</dbReference>
<keyword evidence="2" id="KW-1185">Reference proteome</keyword>
<dbReference type="OrthoDB" id="722566at2759"/>
<name>A0A401GEK2_9APHY</name>
<reference evidence="1 2" key="1">
    <citation type="journal article" date="2018" name="Sci. Rep.">
        <title>Genome sequence of the cauliflower mushroom Sparassis crispa (Hanabiratake) and its association with beneficial usage.</title>
        <authorList>
            <person name="Kiyama R."/>
            <person name="Furutani Y."/>
            <person name="Kawaguchi K."/>
            <person name="Nakanishi T."/>
        </authorList>
    </citation>
    <scope>NUCLEOTIDE SEQUENCE [LARGE SCALE GENOMIC DNA]</scope>
</reference>
<evidence type="ECO:0000313" key="1">
    <source>
        <dbReference type="EMBL" id="GBE80612.1"/>
    </source>
</evidence>
<proteinExistence type="predicted"/>